<dbReference type="AlphaFoldDB" id="A0A5Q3QAQ1"/>
<name>A0A5Q3QAQ1_9PSEU</name>
<reference evidence="3" key="1">
    <citation type="submission" date="2019-11" db="EMBL/GenBank/DDBJ databases">
        <title>The complete genome sequence of Saccharopolyspora sp. E2A.</title>
        <authorList>
            <person name="Zhang G."/>
        </authorList>
    </citation>
    <scope>NUCLEOTIDE SEQUENCE [LARGE SCALE GENOMIC DNA]</scope>
    <source>
        <strain evidence="3">E2A</strain>
    </source>
</reference>
<protein>
    <submittedName>
        <fullName evidence="2">Uncharacterized protein</fullName>
    </submittedName>
</protein>
<keyword evidence="1" id="KW-1133">Transmembrane helix</keyword>
<dbReference type="Proteomes" id="UP000371041">
    <property type="component" value="Chromosome"/>
</dbReference>
<evidence type="ECO:0000313" key="3">
    <source>
        <dbReference type="Proteomes" id="UP000371041"/>
    </source>
</evidence>
<evidence type="ECO:0000256" key="1">
    <source>
        <dbReference type="SAM" id="Phobius"/>
    </source>
</evidence>
<organism evidence="2 3">
    <name type="scientific">Allosaccharopolyspora coralli</name>
    <dbReference type="NCBI Taxonomy" id="2665642"/>
    <lineage>
        <taxon>Bacteria</taxon>
        <taxon>Bacillati</taxon>
        <taxon>Actinomycetota</taxon>
        <taxon>Actinomycetes</taxon>
        <taxon>Pseudonocardiales</taxon>
        <taxon>Pseudonocardiaceae</taxon>
        <taxon>Allosaccharopolyspora</taxon>
    </lineage>
</organism>
<proteinExistence type="predicted"/>
<sequence>MVETWVFVLVVVAAGVCGAALALVAASWRRDHHVEVAAAVASTLPTTRPVLCSVPAGRWSAPLHRCEQAARRAGLAADTVSSNRARQRLHSVVRRMDAELPSVRALAELGRSLDTDPSRDREAVNRVHRQLTEAGERFGAVTDRMLRIVVELVDDGDGERAGRQVGELRERFPLSPPLSDVLARPSRPLLPR</sequence>
<dbReference type="KEGG" id="sace:GIY23_20820"/>
<dbReference type="EMBL" id="CP045929">
    <property type="protein sequence ID" value="QGK71638.1"/>
    <property type="molecule type" value="Genomic_DNA"/>
</dbReference>
<keyword evidence="3" id="KW-1185">Reference proteome</keyword>
<dbReference type="RefSeq" id="WP_154078209.1">
    <property type="nucleotide sequence ID" value="NZ_CP045929.1"/>
</dbReference>
<keyword evidence="1" id="KW-0472">Membrane</keyword>
<keyword evidence="1" id="KW-0812">Transmembrane</keyword>
<evidence type="ECO:0000313" key="2">
    <source>
        <dbReference type="EMBL" id="QGK71638.1"/>
    </source>
</evidence>
<gene>
    <name evidence="2" type="ORF">GIY23_20820</name>
</gene>
<feature type="transmembrane region" description="Helical" evidence="1">
    <location>
        <begin position="6"/>
        <end position="26"/>
    </location>
</feature>
<accession>A0A5Q3QAQ1</accession>